<reference evidence="1" key="1">
    <citation type="submission" date="2020-11" db="EMBL/GenBank/DDBJ databases">
        <authorList>
            <consortium name="DOE Joint Genome Institute"/>
            <person name="Ahrendt S."/>
            <person name="Riley R."/>
            <person name="Andreopoulos W."/>
            <person name="LaButti K."/>
            <person name="Pangilinan J."/>
            <person name="Ruiz-duenas F.J."/>
            <person name="Barrasa J.M."/>
            <person name="Sanchez-Garcia M."/>
            <person name="Camarero S."/>
            <person name="Miyauchi S."/>
            <person name="Serrano A."/>
            <person name="Linde D."/>
            <person name="Babiker R."/>
            <person name="Drula E."/>
            <person name="Ayuso-Fernandez I."/>
            <person name="Pacheco R."/>
            <person name="Padilla G."/>
            <person name="Ferreira P."/>
            <person name="Barriuso J."/>
            <person name="Kellner H."/>
            <person name="Castanera R."/>
            <person name="Alfaro M."/>
            <person name="Ramirez L."/>
            <person name="Pisabarro A.G."/>
            <person name="Kuo A."/>
            <person name="Tritt A."/>
            <person name="Lipzen A."/>
            <person name="He G."/>
            <person name="Yan M."/>
            <person name="Ng V."/>
            <person name="Cullen D."/>
            <person name="Martin F."/>
            <person name="Rosso M.-N."/>
            <person name="Henrissat B."/>
            <person name="Hibbett D."/>
            <person name="Martinez A.T."/>
            <person name="Grigoriev I.V."/>
        </authorList>
    </citation>
    <scope>NUCLEOTIDE SEQUENCE</scope>
    <source>
        <strain evidence="1">AH 44721</strain>
    </source>
</reference>
<dbReference type="EMBL" id="JADNYJ010000086">
    <property type="protein sequence ID" value="KAF8888186.1"/>
    <property type="molecule type" value="Genomic_DNA"/>
</dbReference>
<organism evidence="1 2">
    <name type="scientific">Gymnopilus junonius</name>
    <name type="common">Spectacular rustgill mushroom</name>
    <name type="synonym">Gymnopilus spectabilis subsp. junonius</name>
    <dbReference type="NCBI Taxonomy" id="109634"/>
    <lineage>
        <taxon>Eukaryota</taxon>
        <taxon>Fungi</taxon>
        <taxon>Dikarya</taxon>
        <taxon>Basidiomycota</taxon>
        <taxon>Agaricomycotina</taxon>
        <taxon>Agaricomycetes</taxon>
        <taxon>Agaricomycetidae</taxon>
        <taxon>Agaricales</taxon>
        <taxon>Agaricineae</taxon>
        <taxon>Hymenogastraceae</taxon>
        <taxon>Gymnopilus</taxon>
    </lineage>
</organism>
<protein>
    <submittedName>
        <fullName evidence="1">Uncharacterized protein</fullName>
    </submittedName>
</protein>
<name>A0A9P5NIC2_GYMJU</name>
<dbReference type="Proteomes" id="UP000724874">
    <property type="component" value="Unassembled WGS sequence"/>
</dbReference>
<proteinExistence type="predicted"/>
<comment type="caution">
    <text evidence="1">The sequence shown here is derived from an EMBL/GenBank/DDBJ whole genome shotgun (WGS) entry which is preliminary data.</text>
</comment>
<dbReference type="OrthoDB" id="3268424at2759"/>
<evidence type="ECO:0000313" key="2">
    <source>
        <dbReference type="Proteomes" id="UP000724874"/>
    </source>
</evidence>
<gene>
    <name evidence="1" type="ORF">CPB84DRAFT_1684296</name>
</gene>
<evidence type="ECO:0000313" key="1">
    <source>
        <dbReference type="EMBL" id="KAF8888186.1"/>
    </source>
</evidence>
<feature type="non-terminal residue" evidence="1">
    <location>
        <position position="1"/>
    </location>
</feature>
<keyword evidence="2" id="KW-1185">Reference proteome</keyword>
<accession>A0A9P5NIC2</accession>
<sequence>KSKWAVKQKATPGQYPVDDIQTYLKEDIIPYSSIQDASGYIQYWHKASKTWPHLAKMGLDYCSAPGKLSNHFSTV</sequence>
<dbReference type="AlphaFoldDB" id="A0A9P5NIC2"/>